<evidence type="ECO:0000313" key="2">
    <source>
        <dbReference type="Proteomes" id="UP001159363"/>
    </source>
</evidence>
<proteinExistence type="predicted"/>
<comment type="caution">
    <text evidence="1">The sequence shown here is derived from an EMBL/GenBank/DDBJ whole genome shotgun (WGS) entry which is preliminary data.</text>
</comment>
<keyword evidence="2" id="KW-1185">Reference proteome</keyword>
<name>A0ABQ9I7B7_9NEOP</name>
<dbReference type="EMBL" id="JARBHB010000002">
    <property type="protein sequence ID" value="KAJ8892542.1"/>
    <property type="molecule type" value="Genomic_DNA"/>
</dbReference>
<gene>
    <name evidence="1" type="ORF">PR048_005123</name>
</gene>
<evidence type="ECO:0000313" key="1">
    <source>
        <dbReference type="EMBL" id="KAJ8892542.1"/>
    </source>
</evidence>
<reference evidence="1 2" key="1">
    <citation type="submission" date="2023-02" db="EMBL/GenBank/DDBJ databases">
        <title>LHISI_Scaffold_Assembly.</title>
        <authorList>
            <person name="Stuart O.P."/>
            <person name="Cleave R."/>
            <person name="Magrath M.J.L."/>
            <person name="Mikheyev A.S."/>
        </authorList>
    </citation>
    <scope>NUCLEOTIDE SEQUENCE [LARGE SCALE GENOMIC DNA]</scope>
    <source>
        <strain evidence="1">Daus_M_001</strain>
        <tissue evidence="1">Leg muscle</tissue>
    </source>
</reference>
<protein>
    <submittedName>
        <fullName evidence="1">Uncharacterized protein</fullName>
    </submittedName>
</protein>
<sequence length="215" mass="23642">MGGEQANRLATSLVLPHEGTPPIAYLFSDWLCEALGTCFVCGWLLHVAKDFLLAGLLIGDRTAVKLRLLTKFVCKWGRGGEGVRLVASRFPGLFIPAPLHTYLAPPSSTLMASMLRAAHIFSLTRFQIGIFVSTLSWESSPIRSGGRRAVWPLRHHGPYLHISDSWLGSPTENGYFDVRALLNTGYIHLCRTTDFTLISALAQAIPAPFDIVNTH</sequence>
<organism evidence="1 2">
    <name type="scientific">Dryococelus australis</name>
    <dbReference type="NCBI Taxonomy" id="614101"/>
    <lineage>
        <taxon>Eukaryota</taxon>
        <taxon>Metazoa</taxon>
        <taxon>Ecdysozoa</taxon>
        <taxon>Arthropoda</taxon>
        <taxon>Hexapoda</taxon>
        <taxon>Insecta</taxon>
        <taxon>Pterygota</taxon>
        <taxon>Neoptera</taxon>
        <taxon>Polyneoptera</taxon>
        <taxon>Phasmatodea</taxon>
        <taxon>Verophasmatodea</taxon>
        <taxon>Anareolatae</taxon>
        <taxon>Phasmatidae</taxon>
        <taxon>Eurycanthinae</taxon>
        <taxon>Dryococelus</taxon>
    </lineage>
</organism>
<dbReference type="Proteomes" id="UP001159363">
    <property type="component" value="Chromosome 2"/>
</dbReference>
<accession>A0ABQ9I7B7</accession>